<proteinExistence type="inferred from homology"/>
<feature type="region of interest" description="Disordered" evidence="8">
    <location>
        <begin position="1149"/>
        <end position="1207"/>
    </location>
</feature>
<dbReference type="GO" id="GO:0005669">
    <property type="term" value="C:transcription factor TFIID complex"/>
    <property type="evidence" value="ECO:0000318"/>
    <property type="project" value="GO_Central"/>
</dbReference>
<feature type="region of interest" description="Disordered" evidence="8">
    <location>
        <begin position="1101"/>
        <end position="1124"/>
    </location>
</feature>
<dbReference type="CTD" id="20211948"/>
<dbReference type="EMBL" id="AMQM01003928">
    <property type="status" value="NOT_ANNOTATED_CDS"/>
    <property type="molecule type" value="Genomic_DNA"/>
</dbReference>
<reference evidence="14" key="1">
    <citation type="submission" date="2012-12" db="EMBL/GenBank/DDBJ databases">
        <authorList>
            <person name="Hellsten U."/>
            <person name="Grimwood J."/>
            <person name="Chapman J.A."/>
            <person name="Shapiro H."/>
            <person name="Aerts A."/>
            <person name="Otillar R.P."/>
            <person name="Terry A.Y."/>
            <person name="Boore J.L."/>
            <person name="Simakov O."/>
            <person name="Marletaz F."/>
            <person name="Cho S.-J."/>
            <person name="Edsinger-Gonzales E."/>
            <person name="Havlak P."/>
            <person name="Kuo D.-H."/>
            <person name="Larsson T."/>
            <person name="Lv J."/>
            <person name="Arendt D."/>
            <person name="Savage R."/>
            <person name="Osoegawa K."/>
            <person name="de Jong P."/>
            <person name="Lindberg D.R."/>
            <person name="Seaver E.C."/>
            <person name="Weisblat D.A."/>
            <person name="Putnam N.H."/>
            <person name="Grigoriev I.V."/>
            <person name="Rokhsar D.S."/>
        </authorList>
    </citation>
    <scope>NUCLEOTIDE SEQUENCE</scope>
</reference>
<feature type="domain" description="Peptidase M1 membrane alanine aminopeptidase" evidence="9">
    <location>
        <begin position="260"/>
        <end position="489"/>
    </location>
</feature>
<evidence type="ECO:0000313" key="12">
    <source>
        <dbReference type="EMBL" id="ESO05362.1"/>
    </source>
</evidence>
<dbReference type="InterPro" id="IPR016024">
    <property type="entry name" value="ARM-type_fold"/>
</dbReference>
<dbReference type="SUPFAM" id="SSF63737">
    <property type="entry name" value="Leukotriene A4 hydrolase N-terminal domain"/>
    <property type="match status" value="1"/>
</dbReference>
<dbReference type="Pfam" id="PF25577">
    <property type="entry name" value="TPR_TAF2_C"/>
    <property type="match status" value="1"/>
</dbReference>
<evidence type="ECO:0000256" key="8">
    <source>
        <dbReference type="SAM" id="MobiDB-lite"/>
    </source>
</evidence>
<keyword evidence="6" id="KW-0539">Nucleus</keyword>
<evidence type="ECO:0000259" key="11">
    <source>
        <dbReference type="Pfam" id="PF25577"/>
    </source>
</evidence>
<organism evidence="13 14">
    <name type="scientific">Helobdella robusta</name>
    <name type="common">Californian leech</name>
    <dbReference type="NCBI Taxonomy" id="6412"/>
    <lineage>
        <taxon>Eukaryota</taxon>
        <taxon>Metazoa</taxon>
        <taxon>Spiralia</taxon>
        <taxon>Lophotrochozoa</taxon>
        <taxon>Annelida</taxon>
        <taxon>Clitellata</taxon>
        <taxon>Hirudinea</taxon>
        <taxon>Rhynchobdellida</taxon>
        <taxon>Glossiphoniidae</taxon>
        <taxon>Helobdella</taxon>
    </lineage>
</organism>
<feature type="region of interest" description="Disordered" evidence="8">
    <location>
        <begin position="972"/>
        <end position="994"/>
    </location>
</feature>
<dbReference type="Pfam" id="PF01433">
    <property type="entry name" value="Peptidase_M1"/>
    <property type="match status" value="1"/>
</dbReference>
<dbReference type="InterPro" id="IPR042097">
    <property type="entry name" value="Aminopeptidase_N-like_N_sf"/>
</dbReference>
<dbReference type="Gene3D" id="1.10.390.10">
    <property type="entry name" value="Neutral Protease Domain 2"/>
    <property type="match status" value="1"/>
</dbReference>
<evidence type="ECO:0000256" key="2">
    <source>
        <dbReference type="ARBA" id="ARBA00010937"/>
    </source>
</evidence>
<sequence>MAHQVLCLTGFNFELESIVGYVDMLFHPLTTDLKQVYINCQQCLIHRLSINDEFEPTYTYDDPTINICQNQPNSQNLESFESCHSKAVSYVDADEGGGGEICIKLPPELNNSILELKPFRVIIEFSLVKPDGGIKFVVPDLDGTLLDRGAHLFSFGLENSSRLWFPCIDSYSEVCTWKLEFTVSMYMIAVSCGELVDTVYTPDLKKKTYHYYLATPTAAPNIALSIGPFEVWVDPNMHEVTNFCLPHLLPILKHTTSFLHEVFEFYEELLSTRYPYTCYKQVFIDMAYDDVSPYATMAICSTNLLHSKRIIDQTPISQRLLAEAVAKQFFGCFISMHTWCDAWLTKGLASLLAGLYNVKVFGNNEYIYSVVKDMTEVCQFECQQSPVVLDPSMLVADLWESSKQPQTISPAYLRIYEMKSRLVMRMLEKYVGRELMLQVMNKILALATSASQQKYSLNIWNNMVVSTNSFLKSISTVTGKDVQAFLNQWVFQGGSVQFLGNFTFNRKRNVVELELKQDFSASKNLLKYAGPITVSIQELDGTFNHQFMVEENKSKFEIPCHSKSRRQKKKKIPLCTGEEVEMNLDDTDVDSPVLWVRVDPDMLLLRIIRFEQPDFMWHYMLRHEKCVVAQHNAITALEEYPTSKTRNVLTYAIENEKFFYRVKQDAAYCLVKVANEMNNTSWIGPPAMLSIFRQMFGAPSCPNIVRRNNFNNFQNYFLQKTIPSAMSQLRNVHNVCPSEVLQFLLDLLKYNNNSRNKYSDCYYRASLIESLSNTVSPAITRVSVTGSGPSTDFLTNDTRLILEEITRALNMEKLLPSYKLTVTVSCLKALRRLQKFGHMPVDSCPFKSYAVEGNFIDVRLAAVESLVDYTTYEADYSLLNWIIELIESDPDHYLRFRTISMMIECPPFTSTDSPLNTESVREKLWTLLNCRLSHDCRLRCAALDLYKTLYYKPKNSTMISRDKRKATTLRLPHSSSAVPASTHPIEGVPCNSSSINDNNLRGGWLEKASLKRRSRSPTNSGIKTVSSSLLNNDYIGSGSENKKFKHFHYDSSSDNHECQEYQKSMQEKNAYDFPLHHTAKLQHVNSLWSSIYPACTAESNSTDKQDVHDESHIPGDGMFKKSKSGNHLVRNMPYLATMQLKTKHPIRDLANDGGLDLSESSSAASSGRSSPIFKPHLPSANKPVDNGANGPQTCHLPKKTTQNRDVSKFVVKAETVLHAASMKLSVLRGNDDEDDDEDEDRIHNLTSSDSETDI</sequence>
<dbReference type="HOGENOM" id="CLU_002317_0_0_1"/>
<dbReference type="GO" id="GO:0008270">
    <property type="term" value="F:zinc ion binding"/>
    <property type="evidence" value="ECO:0007669"/>
    <property type="project" value="InterPro"/>
</dbReference>
<evidence type="ECO:0000259" key="9">
    <source>
        <dbReference type="Pfam" id="PF01433"/>
    </source>
</evidence>
<dbReference type="GO" id="GO:0006367">
    <property type="term" value="P:transcription initiation at RNA polymerase II promoter"/>
    <property type="evidence" value="ECO:0000318"/>
    <property type="project" value="GO_Central"/>
</dbReference>
<reference evidence="12 14" key="2">
    <citation type="journal article" date="2013" name="Nature">
        <title>Insights into bilaterian evolution from three spiralian genomes.</title>
        <authorList>
            <person name="Simakov O."/>
            <person name="Marletaz F."/>
            <person name="Cho S.J."/>
            <person name="Edsinger-Gonzales E."/>
            <person name="Havlak P."/>
            <person name="Hellsten U."/>
            <person name="Kuo D.H."/>
            <person name="Larsson T."/>
            <person name="Lv J."/>
            <person name="Arendt D."/>
            <person name="Savage R."/>
            <person name="Osoegawa K."/>
            <person name="de Jong P."/>
            <person name="Grimwood J."/>
            <person name="Chapman J.A."/>
            <person name="Shapiro H."/>
            <person name="Aerts A."/>
            <person name="Otillar R.P."/>
            <person name="Terry A.Y."/>
            <person name="Boore J.L."/>
            <person name="Grigoriev I.V."/>
            <person name="Lindberg D.R."/>
            <person name="Seaver E.C."/>
            <person name="Weisblat D.A."/>
            <person name="Putnam N.H."/>
            <person name="Rokhsar D.S."/>
        </authorList>
    </citation>
    <scope>NUCLEOTIDE SEQUENCE</scope>
</reference>
<dbReference type="Gene3D" id="2.60.40.1730">
    <property type="entry name" value="tricorn interacting facor f3 domain"/>
    <property type="match status" value="1"/>
</dbReference>
<evidence type="ECO:0000256" key="5">
    <source>
        <dbReference type="ARBA" id="ARBA00023163"/>
    </source>
</evidence>
<dbReference type="STRING" id="6412.T1FT01"/>
<dbReference type="InParanoid" id="T1FT01"/>
<feature type="compositionally biased region" description="Basic and acidic residues" evidence="8">
    <location>
        <begin position="1101"/>
        <end position="1113"/>
    </location>
</feature>
<gene>
    <name evidence="13" type="primary">20211948</name>
    <name evidence="12" type="ORF">HELRODRAFT_191453</name>
</gene>
<keyword evidence="14" id="KW-1185">Reference proteome</keyword>
<dbReference type="CDD" id="cd09839">
    <property type="entry name" value="M1_like_TAF2"/>
    <property type="match status" value="1"/>
</dbReference>
<keyword evidence="4" id="KW-0805">Transcription regulation</keyword>
<dbReference type="InterPro" id="IPR037813">
    <property type="entry name" value="TAF2"/>
</dbReference>
<evidence type="ECO:0000256" key="7">
    <source>
        <dbReference type="ARBA" id="ARBA00033345"/>
    </source>
</evidence>
<evidence type="ECO:0000313" key="13">
    <source>
        <dbReference type="EnsemblMetazoa" id="HelroP191453"/>
    </source>
</evidence>
<dbReference type="OrthoDB" id="308861at2759"/>
<dbReference type="KEGG" id="hro:HELRODRAFT_191453"/>
<dbReference type="FunCoup" id="T1FT01">
    <property type="interactions" value="1714"/>
</dbReference>
<reference evidence="13" key="3">
    <citation type="submission" date="2015-06" db="UniProtKB">
        <authorList>
            <consortium name="EnsemblMetazoa"/>
        </authorList>
    </citation>
    <scope>IDENTIFICATION</scope>
</reference>
<dbReference type="InterPro" id="IPR027268">
    <property type="entry name" value="Peptidase_M4/M1_CTD_sf"/>
</dbReference>
<dbReference type="SUPFAM" id="SSF55486">
    <property type="entry name" value="Metalloproteases ('zincins'), catalytic domain"/>
    <property type="match status" value="1"/>
</dbReference>
<evidence type="ECO:0000256" key="4">
    <source>
        <dbReference type="ARBA" id="ARBA00023015"/>
    </source>
</evidence>
<name>T1FT01_HELRO</name>
<dbReference type="GeneID" id="20211948"/>
<dbReference type="SUPFAM" id="SSF48371">
    <property type="entry name" value="ARM repeat"/>
    <property type="match status" value="1"/>
</dbReference>
<evidence type="ECO:0000256" key="6">
    <source>
        <dbReference type="ARBA" id="ARBA00023242"/>
    </source>
</evidence>
<comment type="subcellular location">
    <subcellularLocation>
        <location evidence="1">Nucleus</location>
    </subcellularLocation>
</comment>
<evidence type="ECO:0000256" key="3">
    <source>
        <dbReference type="ARBA" id="ARBA00017363"/>
    </source>
</evidence>
<protein>
    <recommendedName>
        <fullName evidence="3">Transcription initiation factor TFIID subunit 2</fullName>
    </recommendedName>
    <alternativeName>
        <fullName evidence="7">Transcription initiation factor TFIID 150 kDa subunit</fullName>
    </alternativeName>
</protein>
<dbReference type="InterPro" id="IPR057345">
    <property type="entry name" value="Ig-like_TAF2"/>
</dbReference>
<feature type="region of interest" description="Disordered" evidence="8">
    <location>
        <begin position="1222"/>
        <end position="1254"/>
    </location>
</feature>
<evidence type="ECO:0000313" key="14">
    <source>
        <dbReference type="Proteomes" id="UP000015101"/>
    </source>
</evidence>
<dbReference type="GO" id="GO:0008237">
    <property type="term" value="F:metallopeptidase activity"/>
    <property type="evidence" value="ECO:0007669"/>
    <property type="project" value="InterPro"/>
</dbReference>
<keyword evidence="5" id="KW-0804">Transcription</keyword>
<feature type="compositionally biased region" description="Low complexity" evidence="8">
    <location>
        <begin position="1158"/>
        <end position="1170"/>
    </location>
</feature>
<dbReference type="EnsemblMetazoa" id="HelroT191453">
    <property type="protein sequence ID" value="HelroP191453"/>
    <property type="gene ID" value="HelroG191453"/>
</dbReference>
<dbReference type="AlphaFoldDB" id="T1FT01"/>
<evidence type="ECO:0000259" key="10">
    <source>
        <dbReference type="Pfam" id="PF25316"/>
    </source>
</evidence>
<accession>T1FT01</accession>
<dbReference type="GO" id="GO:0051123">
    <property type="term" value="P:RNA polymerase II preinitiation complex assembly"/>
    <property type="evidence" value="ECO:0007669"/>
    <property type="project" value="UniProtKB-ARBA"/>
</dbReference>
<dbReference type="FunFam" id="2.60.40.1730:FF:000003">
    <property type="entry name" value="Transcription initiation factor TFIID subunit 2"/>
    <property type="match status" value="1"/>
</dbReference>
<feature type="domain" description="Transcription initiation factor TFIID subunit 2 Ig-like" evidence="10">
    <location>
        <begin position="494"/>
        <end position="613"/>
    </location>
</feature>
<evidence type="ECO:0000256" key="1">
    <source>
        <dbReference type="ARBA" id="ARBA00004123"/>
    </source>
</evidence>
<dbReference type="InterPro" id="IPR057991">
    <property type="entry name" value="TPR_TAF2_C"/>
</dbReference>
<dbReference type="PANTHER" id="PTHR15137">
    <property type="entry name" value="TRANSCRIPTION INITIATION FACTOR TFIID"/>
    <property type="match status" value="1"/>
</dbReference>
<dbReference type="GO" id="GO:0003682">
    <property type="term" value="F:chromatin binding"/>
    <property type="evidence" value="ECO:0000318"/>
    <property type="project" value="GO_Central"/>
</dbReference>
<dbReference type="OMA" id="EQPDYQW"/>
<comment type="similarity">
    <text evidence="2">Belongs to the TAF2 family.</text>
</comment>
<dbReference type="RefSeq" id="XP_009016677.1">
    <property type="nucleotide sequence ID" value="XM_009018429.1"/>
</dbReference>
<dbReference type="InterPro" id="IPR014782">
    <property type="entry name" value="Peptidase_M1_dom"/>
</dbReference>
<dbReference type="PANTHER" id="PTHR15137:SF9">
    <property type="entry name" value="TRANSCRIPTION INITIATION FACTOR TFIID SUBUNIT 2"/>
    <property type="match status" value="1"/>
</dbReference>
<feature type="compositionally biased region" description="Polar residues" evidence="8">
    <location>
        <begin position="1244"/>
        <end position="1254"/>
    </location>
</feature>
<dbReference type="EMBL" id="KB096365">
    <property type="protein sequence ID" value="ESO05362.1"/>
    <property type="molecule type" value="Genomic_DNA"/>
</dbReference>
<dbReference type="Pfam" id="PF25316">
    <property type="entry name" value="TAF2_3rd"/>
    <property type="match status" value="1"/>
</dbReference>
<dbReference type="eggNOG" id="KOG1932">
    <property type="taxonomic scope" value="Eukaryota"/>
</dbReference>
<feature type="domain" description="Transcription initiation factor TFIID subunit 2 TPR repeats" evidence="11">
    <location>
        <begin position="614"/>
        <end position="964"/>
    </location>
</feature>
<dbReference type="Proteomes" id="UP000015101">
    <property type="component" value="Unassembled WGS sequence"/>
</dbReference>
<dbReference type="GO" id="GO:0000976">
    <property type="term" value="F:transcription cis-regulatory region binding"/>
    <property type="evidence" value="ECO:0000318"/>
    <property type="project" value="GO_Central"/>
</dbReference>